<dbReference type="InterPro" id="IPR033649">
    <property type="entry name" value="MtLigD_Pol-like"/>
</dbReference>
<dbReference type="PANTHER" id="PTHR42705:SF2">
    <property type="entry name" value="BIFUNCTIONAL NON-HOMOLOGOUS END JOINING PROTEIN LIGD"/>
    <property type="match status" value="1"/>
</dbReference>
<reference evidence="5 6" key="1">
    <citation type="submission" date="2020-10" db="EMBL/GenBank/DDBJ databases">
        <title>Connecting structure to function with the recovery of over 1000 high-quality activated sludge metagenome-assembled genomes encoding full-length rRNA genes using long-read sequencing.</title>
        <authorList>
            <person name="Singleton C.M."/>
            <person name="Petriglieri F."/>
            <person name="Kristensen J.M."/>
            <person name="Kirkegaard R.H."/>
            <person name="Michaelsen T.Y."/>
            <person name="Andersen M.H."/>
            <person name="Karst S.M."/>
            <person name="Dueholm M.S."/>
            <person name="Nielsen P.H."/>
            <person name="Albertsen M."/>
        </authorList>
    </citation>
    <scope>NUCLEOTIDE SEQUENCE [LARGE SCALE GENOMIC DNA]</scope>
    <source>
        <strain evidence="2">AalE_18-Q3-R2-46_BAT3C.188</strain>
        <strain evidence="3">Ega_18-Q3-R5-49_MAXAC.001</strain>
        <strain evidence="4">Ribe_18-Q3-R11-54_MAXAC.001</strain>
    </source>
</reference>
<dbReference type="Gene3D" id="3.90.920.10">
    <property type="entry name" value="DNA primase, PRIM domain"/>
    <property type="match status" value="1"/>
</dbReference>
<evidence type="ECO:0000313" key="6">
    <source>
        <dbReference type="Proteomes" id="UP000726105"/>
    </source>
</evidence>
<proteinExistence type="predicted"/>
<feature type="domain" description="DNA ligase D polymerase" evidence="1">
    <location>
        <begin position="35"/>
        <end position="293"/>
    </location>
</feature>
<protein>
    <submittedName>
        <fullName evidence="2">Non-homologous end-joining DNA ligase</fullName>
        <ecNumber evidence="2">6.5.1.1</ecNumber>
    </submittedName>
</protein>
<dbReference type="EMBL" id="JADJIB010000003">
    <property type="protein sequence ID" value="MBK7273503.1"/>
    <property type="molecule type" value="Genomic_DNA"/>
</dbReference>
<dbReference type="PANTHER" id="PTHR42705">
    <property type="entry name" value="BIFUNCTIONAL NON-HOMOLOGOUS END JOINING PROTEIN LIGD"/>
    <property type="match status" value="1"/>
</dbReference>
<dbReference type="EC" id="6.5.1.1" evidence="2"/>
<comment type="caution">
    <text evidence="2">The sequence shown here is derived from an EMBL/GenBank/DDBJ whole genome shotgun (WGS) entry which is preliminary data.</text>
</comment>
<dbReference type="InterPro" id="IPR014145">
    <property type="entry name" value="LigD_pol_dom"/>
</dbReference>
<evidence type="ECO:0000313" key="5">
    <source>
        <dbReference type="Proteomes" id="UP000718281"/>
    </source>
</evidence>
<dbReference type="Proteomes" id="UP000718281">
    <property type="component" value="Unassembled WGS sequence"/>
</dbReference>
<keyword evidence="2" id="KW-0436">Ligase</keyword>
<name>A0A934X2N7_9MICO</name>
<gene>
    <name evidence="2" type="primary">ligD</name>
    <name evidence="2" type="ORF">IPF40_02105</name>
    <name evidence="3" type="ORF">IPI13_10170</name>
    <name evidence="4" type="ORF">IPP00_06045</name>
</gene>
<dbReference type="Pfam" id="PF21686">
    <property type="entry name" value="LigD_Prim-Pol"/>
    <property type="match status" value="1"/>
</dbReference>
<evidence type="ECO:0000259" key="1">
    <source>
        <dbReference type="Pfam" id="PF21686"/>
    </source>
</evidence>
<dbReference type="Proteomes" id="UP000726105">
    <property type="component" value="Unassembled WGS sequence"/>
</dbReference>
<accession>A0A934X2N7</accession>
<dbReference type="EMBL" id="JADKGK010000013">
    <property type="protein sequence ID" value="MBL0003550.1"/>
    <property type="molecule type" value="Genomic_DNA"/>
</dbReference>
<evidence type="ECO:0000313" key="3">
    <source>
        <dbReference type="EMBL" id="MBK7273503.1"/>
    </source>
</evidence>
<sequence length="300" mass="32112">MPEPTDPAKVTVDAGGRRLVVSNLDKVIYPATETTKGEVLHYYARIAPVLLPHLAGRPVTRVRFPEGVEGLNFFEKNLPSGAPAWLPRVTLTHTSEPITYPMVTGLDALTYLANLASLEFHVPQWQIGADGLPAFPDRLVVDLDPGPGAGLQECSIVALLARERLRALGLDPIPVTSGSKGMQLYAALPGSHASADIALVARTLAQELTAAHPDLVVWKMTTSLRPGKVFFDWSQNVAAKTTISPYSLRGRPAPFVAAPRTWDEVQEGAATPGALAQVTATEVLDRVERLGDLAAAVLPQ</sequence>
<evidence type="ECO:0000313" key="2">
    <source>
        <dbReference type="EMBL" id="MBK6299881.1"/>
    </source>
</evidence>
<dbReference type="GO" id="GO:0003910">
    <property type="term" value="F:DNA ligase (ATP) activity"/>
    <property type="evidence" value="ECO:0007669"/>
    <property type="project" value="UniProtKB-EC"/>
</dbReference>
<dbReference type="AlphaFoldDB" id="A0A934X2N7"/>
<evidence type="ECO:0000313" key="4">
    <source>
        <dbReference type="EMBL" id="MBL0003550.1"/>
    </source>
</evidence>
<dbReference type="CDD" id="cd04863">
    <property type="entry name" value="MtLigD_Pol_like"/>
    <property type="match status" value="1"/>
</dbReference>
<dbReference type="NCBIfam" id="TIGR02778">
    <property type="entry name" value="ligD_pol"/>
    <property type="match status" value="1"/>
</dbReference>
<dbReference type="EMBL" id="JADIXZ010000001">
    <property type="protein sequence ID" value="MBK6299881.1"/>
    <property type="molecule type" value="Genomic_DNA"/>
</dbReference>
<dbReference type="InterPro" id="IPR052171">
    <property type="entry name" value="NHEJ_LigD"/>
</dbReference>
<organism evidence="2 5">
    <name type="scientific">Candidatus Phosphoribacter hodrii</name>
    <dbReference type="NCBI Taxonomy" id="2953743"/>
    <lineage>
        <taxon>Bacteria</taxon>
        <taxon>Bacillati</taxon>
        <taxon>Actinomycetota</taxon>
        <taxon>Actinomycetes</taxon>
        <taxon>Micrococcales</taxon>
        <taxon>Dermatophilaceae</taxon>
        <taxon>Candidatus Phosphoribacter</taxon>
    </lineage>
</organism>
<dbReference type="Proteomes" id="UP000886632">
    <property type="component" value="Unassembled WGS sequence"/>
</dbReference>